<dbReference type="AlphaFoldDB" id="A0A061JBW7"/>
<reference evidence="6 7" key="1">
    <citation type="submission" date="2013-07" db="EMBL/GenBank/DDBJ databases">
        <authorList>
            <person name="Stoco P.H."/>
            <person name="Wagner G."/>
            <person name="Gerber A."/>
            <person name="Zaha A."/>
            <person name="Thompson C."/>
            <person name="Bartholomeu D.C."/>
            <person name="Luckemeyer D.D."/>
            <person name="Bahia D."/>
            <person name="Loreto E."/>
            <person name="Prestes E.B."/>
            <person name="Lima F.M."/>
            <person name="Rodrigues-Luiz G."/>
            <person name="Vallejo G.A."/>
            <person name="Filho J.F."/>
            <person name="Monteiro K.M."/>
            <person name="Tyler K.M."/>
            <person name="de Almeida L.G."/>
            <person name="Ortiz M.F."/>
            <person name="Siervo M.A."/>
            <person name="de Moraes M.H."/>
            <person name="Cunha O.L."/>
            <person name="Mendonca-Neto R."/>
            <person name="Silva R."/>
            <person name="Teixeira S.M."/>
            <person name="Murta S.M."/>
            <person name="Sincero T.C."/>
            <person name="Mendes T.A."/>
            <person name="Urmenyi T.P."/>
            <person name="Silva V.G."/>
            <person name="da Rocha W.D."/>
            <person name="Andersson B."/>
            <person name="Romanha A.J."/>
            <person name="Steindel M."/>
            <person name="de Vasconcelos A.T."/>
            <person name="Grisard E.C."/>
        </authorList>
    </citation>
    <scope>NUCLEOTIDE SEQUENCE [LARGE SCALE GENOMIC DNA]</scope>
    <source>
        <strain evidence="6 7">SC58</strain>
    </source>
</reference>
<evidence type="ECO:0000256" key="1">
    <source>
        <dbReference type="ARBA" id="ARBA00001974"/>
    </source>
</evidence>
<dbReference type="InterPro" id="IPR012132">
    <property type="entry name" value="GMC_OxRdtase"/>
</dbReference>
<feature type="domain" description="Glucose-methanol-choline oxidoreductase N-terminal" evidence="5">
    <location>
        <begin position="264"/>
        <end position="278"/>
    </location>
</feature>
<protein>
    <submittedName>
        <fullName evidence="6">Oxidoreductase</fullName>
    </submittedName>
</protein>
<dbReference type="PROSITE" id="PS00624">
    <property type="entry name" value="GMC_OXRED_2"/>
    <property type="match status" value="1"/>
</dbReference>
<dbReference type="SUPFAM" id="SSF51905">
    <property type="entry name" value="FAD/NAD(P)-binding domain"/>
    <property type="match status" value="1"/>
</dbReference>
<dbReference type="Pfam" id="PF00732">
    <property type="entry name" value="GMC_oxred_N"/>
    <property type="match status" value="1"/>
</dbReference>
<dbReference type="Gene3D" id="3.30.410.40">
    <property type="match status" value="1"/>
</dbReference>
<dbReference type="PANTHER" id="PTHR11552">
    <property type="entry name" value="GLUCOSE-METHANOL-CHOLINE GMC OXIDOREDUCTASE"/>
    <property type="match status" value="1"/>
</dbReference>
<evidence type="ECO:0000256" key="2">
    <source>
        <dbReference type="ARBA" id="ARBA00010790"/>
    </source>
</evidence>
<keyword evidence="4" id="KW-0274">FAD</keyword>
<organism evidence="6 7">
    <name type="scientific">Trypanosoma rangeli SC58</name>
    <dbReference type="NCBI Taxonomy" id="429131"/>
    <lineage>
        <taxon>Eukaryota</taxon>
        <taxon>Discoba</taxon>
        <taxon>Euglenozoa</taxon>
        <taxon>Kinetoplastea</taxon>
        <taxon>Metakinetoplastina</taxon>
        <taxon>Trypanosomatida</taxon>
        <taxon>Trypanosomatidae</taxon>
        <taxon>Trypanosoma</taxon>
        <taxon>Herpetosoma</taxon>
    </lineage>
</organism>
<dbReference type="GO" id="GO:0050660">
    <property type="term" value="F:flavin adenine dinucleotide binding"/>
    <property type="evidence" value="ECO:0007669"/>
    <property type="project" value="InterPro"/>
</dbReference>
<gene>
    <name evidence="6" type="ORF">TRSC58_00690</name>
</gene>
<dbReference type="Gene3D" id="3.50.50.60">
    <property type="entry name" value="FAD/NAD(P)-binding domain"/>
    <property type="match status" value="1"/>
</dbReference>
<dbReference type="VEuPathDB" id="TriTrypDB:TRSC58_00690"/>
<sequence>MPLKRQQRVFDVLVLGAGAAGCAAARAIALRHPHATIGLIEQGTRRPLPLMMRVPLLMPLIASMRSTQAFLRKYRGAAEEGIGGRQLVYVRGCGLGGSSSCCDMRYLRGTAADYAAWGDQAWSFEQLLPFFRVLECNSRGSSAVHSESGPLHVTDAPPANVSSELNIRWFEACEALGIPETPDFNAGVADGFSALQSLIAKGVRVDVFDALLERDRHLLPNLTVLPETRAQRILFDGVRVTGVEVCVGGDAEVLATRRVVTCLGALESPALLQRSGVGAGGSVMELPEVGGNLIQPTAATIVFGVASGTNLHSKSMSWRNAPYLWRQWREYTEERTGVFASLAEGVAFVRSTPAAAAPDLSLTFFATPNVRWCGWRPFDGFAIRVTHHYPESRGEVAAVDARRLRITSRMFAARHDVQCMDEGVRWVGSLVADARYAYHTDAQERPASPFASLDVHVRHPRNALHTRRGTAAFLAQYAEGTGDLFGTCAMGRVVDGALRVRGVDGLLVADASVVPAPSCGASGVIGAAIGTRAASLLQV</sequence>
<comment type="caution">
    <text evidence="6">The sequence shown here is derived from an EMBL/GenBank/DDBJ whole genome shotgun (WGS) entry which is preliminary data.</text>
</comment>
<dbReference type="PIRSF" id="PIRSF000137">
    <property type="entry name" value="Alcohol_oxidase"/>
    <property type="match status" value="1"/>
</dbReference>
<dbReference type="InterPro" id="IPR000172">
    <property type="entry name" value="GMC_OxRdtase_N"/>
</dbReference>
<evidence type="ECO:0000313" key="7">
    <source>
        <dbReference type="Proteomes" id="UP000031737"/>
    </source>
</evidence>
<evidence type="ECO:0000256" key="4">
    <source>
        <dbReference type="ARBA" id="ARBA00022827"/>
    </source>
</evidence>
<keyword evidence="3" id="KW-0285">Flavoprotein</keyword>
<evidence type="ECO:0000313" key="6">
    <source>
        <dbReference type="EMBL" id="ESL11556.1"/>
    </source>
</evidence>
<dbReference type="PROSITE" id="PS51257">
    <property type="entry name" value="PROKAR_LIPOPROTEIN"/>
    <property type="match status" value="1"/>
</dbReference>
<proteinExistence type="inferred from homology"/>
<keyword evidence="7" id="KW-1185">Reference proteome</keyword>
<accession>A0A061JBW7</accession>
<dbReference type="InterPro" id="IPR036188">
    <property type="entry name" value="FAD/NAD-bd_sf"/>
</dbReference>
<evidence type="ECO:0000259" key="5">
    <source>
        <dbReference type="PROSITE" id="PS00624"/>
    </source>
</evidence>
<comment type="cofactor">
    <cofactor evidence="1">
        <name>FAD</name>
        <dbReference type="ChEBI" id="CHEBI:57692"/>
    </cofactor>
</comment>
<dbReference type="PANTHER" id="PTHR11552:SF147">
    <property type="entry name" value="CHOLINE DEHYDROGENASE, MITOCHONDRIAL"/>
    <property type="match status" value="1"/>
</dbReference>
<dbReference type="OrthoDB" id="269227at2759"/>
<dbReference type="EMBL" id="AUPL01000690">
    <property type="protein sequence ID" value="ESL11556.1"/>
    <property type="molecule type" value="Genomic_DNA"/>
</dbReference>
<dbReference type="Proteomes" id="UP000031737">
    <property type="component" value="Unassembled WGS sequence"/>
</dbReference>
<dbReference type="GO" id="GO:0016614">
    <property type="term" value="F:oxidoreductase activity, acting on CH-OH group of donors"/>
    <property type="evidence" value="ECO:0007669"/>
    <property type="project" value="InterPro"/>
</dbReference>
<dbReference type="Pfam" id="PF05199">
    <property type="entry name" value="GMC_oxred_C"/>
    <property type="match status" value="1"/>
</dbReference>
<comment type="similarity">
    <text evidence="2">Belongs to the GMC oxidoreductase family.</text>
</comment>
<name>A0A061JBW7_TRYRA</name>
<dbReference type="InterPro" id="IPR007867">
    <property type="entry name" value="GMC_OxRtase_C"/>
</dbReference>
<dbReference type="SUPFAM" id="SSF54373">
    <property type="entry name" value="FAD-linked reductases, C-terminal domain"/>
    <property type="match status" value="1"/>
</dbReference>
<evidence type="ECO:0000256" key="3">
    <source>
        <dbReference type="ARBA" id="ARBA00022630"/>
    </source>
</evidence>